<gene>
    <name evidence="2" type="ORF">ACFSJG_05590</name>
</gene>
<name>A0ABW4P1C5_9NOCA</name>
<comment type="caution">
    <text evidence="2">The sequence shown here is derived from an EMBL/GenBank/DDBJ whole genome shotgun (WGS) entry which is preliminary data.</text>
</comment>
<keyword evidence="3" id="KW-1185">Reference proteome</keyword>
<dbReference type="Gene3D" id="3.10.450.50">
    <property type="match status" value="1"/>
</dbReference>
<proteinExistence type="predicted"/>
<accession>A0ABW4P1C5</accession>
<dbReference type="EMBL" id="JBHUFB010000007">
    <property type="protein sequence ID" value="MFD1811679.1"/>
    <property type="molecule type" value="Genomic_DNA"/>
</dbReference>
<dbReference type="NCBIfam" id="TIGR02246">
    <property type="entry name" value="SgcJ/EcaC family oxidoreductase"/>
    <property type="match status" value="1"/>
</dbReference>
<reference evidence="3" key="1">
    <citation type="journal article" date="2019" name="Int. J. Syst. Evol. Microbiol.">
        <title>The Global Catalogue of Microorganisms (GCM) 10K type strain sequencing project: providing services to taxonomists for standard genome sequencing and annotation.</title>
        <authorList>
            <consortium name="The Broad Institute Genomics Platform"/>
            <consortium name="The Broad Institute Genome Sequencing Center for Infectious Disease"/>
            <person name="Wu L."/>
            <person name="Ma J."/>
        </authorList>
    </citation>
    <scope>NUCLEOTIDE SEQUENCE [LARGE SCALE GENOMIC DNA]</scope>
    <source>
        <strain evidence="3">DT72</strain>
    </source>
</reference>
<dbReference type="PROSITE" id="PS51257">
    <property type="entry name" value="PROKAR_LIPOPROTEIN"/>
    <property type="match status" value="1"/>
</dbReference>
<feature type="domain" description="Calcium/calmodulin-dependent protein kinase II association-domain" evidence="1">
    <location>
        <begin position="38"/>
        <end position="158"/>
    </location>
</feature>
<dbReference type="InterPro" id="IPR032710">
    <property type="entry name" value="NTF2-like_dom_sf"/>
</dbReference>
<evidence type="ECO:0000313" key="2">
    <source>
        <dbReference type="EMBL" id="MFD1811679.1"/>
    </source>
</evidence>
<sequence length="160" mass="17210">MRDVKAHIRTTVAGVGAVGLLFLAGCSNSEDPGPPSNEDVAGLLAEWNDALATGDPETVAALYAPDAVLIPTVSNEIRTGHDAIVAYFTDFLPRRPSAVVEQSVITALDTDHVIDSGVYRFTLHDGNEVSTVDARYSFVYEKQGDDWLIVNHHSSAMPED</sequence>
<dbReference type="CDD" id="cd00531">
    <property type="entry name" value="NTF2_like"/>
    <property type="match status" value="1"/>
</dbReference>
<dbReference type="RefSeq" id="WP_378484208.1">
    <property type="nucleotide sequence ID" value="NZ_JBHUFB010000007.1"/>
</dbReference>
<protein>
    <submittedName>
        <fullName evidence="2">SgcJ/EcaC family oxidoreductase</fullName>
    </submittedName>
</protein>
<dbReference type="InterPro" id="IPR011944">
    <property type="entry name" value="Steroid_delta5-4_isomerase"/>
</dbReference>
<dbReference type="PIRSF" id="PIRSF028470">
    <property type="entry name" value="UCP028470"/>
    <property type="match status" value="1"/>
</dbReference>
<evidence type="ECO:0000313" key="3">
    <source>
        <dbReference type="Proteomes" id="UP001597286"/>
    </source>
</evidence>
<evidence type="ECO:0000259" key="1">
    <source>
        <dbReference type="Pfam" id="PF08332"/>
    </source>
</evidence>
<dbReference type="Pfam" id="PF08332">
    <property type="entry name" value="CaMKII_AD"/>
    <property type="match status" value="1"/>
</dbReference>
<organism evidence="2 3">
    <name type="scientific">Rhodococcus gannanensis</name>
    <dbReference type="NCBI Taxonomy" id="1960308"/>
    <lineage>
        <taxon>Bacteria</taxon>
        <taxon>Bacillati</taxon>
        <taxon>Actinomycetota</taxon>
        <taxon>Actinomycetes</taxon>
        <taxon>Mycobacteriales</taxon>
        <taxon>Nocardiaceae</taxon>
        <taxon>Rhodococcus</taxon>
    </lineage>
</organism>
<dbReference type="SUPFAM" id="SSF54427">
    <property type="entry name" value="NTF2-like"/>
    <property type="match status" value="1"/>
</dbReference>
<dbReference type="InterPro" id="IPR013543">
    <property type="entry name" value="Ca/CaM-dep_prot_kinase-assoc"/>
</dbReference>
<dbReference type="Proteomes" id="UP001597286">
    <property type="component" value="Unassembled WGS sequence"/>
</dbReference>
<dbReference type="InterPro" id="IPR016887">
    <property type="entry name" value="UCP028470_steroid_isom-rel"/>
</dbReference>